<dbReference type="AlphaFoldDB" id="A0A0F8YLJ2"/>
<proteinExistence type="predicted"/>
<reference evidence="1" key="1">
    <citation type="journal article" date="2015" name="Nature">
        <title>Complex archaea that bridge the gap between prokaryotes and eukaryotes.</title>
        <authorList>
            <person name="Spang A."/>
            <person name="Saw J.H."/>
            <person name="Jorgensen S.L."/>
            <person name="Zaremba-Niedzwiedzka K."/>
            <person name="Martijn J."/>
            <person name="Lind A.E."/>
            <person name="van Eijk R."/>
            <person name="Schleper C."/>
            <person name="Guy L."/>
            <person name="Ettema T.J."/>
        </authorList>
    </citation>
    <scope>NUCLEOTIDE SEQUENCE</scope>
</reference>
<name>A0A0F8YLJ2_9ZZZZ</name>
<comment type="caution">
    <text evidence="1">The sequence shown here is derived from an EMBL/GenBank/DDBJ whole genome shotgun (WGS) entry which is preliminary data.</text>
</comment>
<protein>
    <submittedName>
        <fullName evidence="1">Uncharacterized protein</fullName>
    </submittedName>
</protein>
<organism evidence="1">
    <name type="scientific">marine sediment metagenome</name>
    <dbReference type="NCBI Taxonomy" id="412755"/>
    <lineage>
        <taxon>unclassified sequences</taxon>
        <taxon>metagenomes</taxon>
        <taxon>ecological metagenomes</taxon>
    </lineage>
</organism>
<gene>
    <name evidence="1" type="ORF">LCGC14_2805160</name>
</gene>
<accession>A0A0F8YLJ2</accession>
<evidence type="ECO:0000313" key="1">
    <source>
        <dbReference type="EMBL" id="KKK82262.1"/>
    </source>
</evidence>
<sequence>MCDKKRITYIAEKILTNLACGCGCLGIKQSSGLEEMKLDIEYYKKSREIYNHSQEVT</sequence>
<dbReference type="EMBL" id="LAZR01052753">
    <property type="protein sequence ID" value="KKK82262.1"/>
    <property type="molecule type" value="Genomic_DNA"/>
</dbReference>